<dbReference type="PANTHER" id="PTHR36440:SF1">
    <property type="entry name" value="PUTATIVE (AFU_ORTHOLOGUE AFUA_8G07350)-RELATED"/>
    <property type="match status" value="1"/>
</dbReference>
<dbReference type="SUPFAM" id="SSF51182">
    <property type="entry name" value="RmlC-like cupins"/>
    <property type="match status" value="1"/>
</dbReference>
<feature type="transmembrane region" description="Helical" evidence="2">
    <location>
        <begin position="182"/>
        <end position="203"/>
    </location>
</feature>
<accession>A0A6G1HKY8</accession>
<feature type="region of interest" description="Disordered" evidence="1">
    <location>
        <begin position="233"/>
        <end position="270"/>
    </location>
</feature>
<evidence type="ECO:0000256" key="2">
    <source>
        <dbReference type="SAM" id="Phobius"/>
    </source>
</evidence>
<keyword evidence="2" id="KW-0472">Membrane</keyword>
<evidence type="ECO:0000313" key="5">
    <source>
        <dbReference type="Proteomes" id="UP000799640"/>
    </source>
</evidence>
<dbReference type="InterPro" id="IPR014710">
    <property type="entry name" value="RmlC-like_jellyroll"/>
</dbReference>
<evidence type="ECO:0000313" key="4">
    <source>
        <dbReference type="EMBL" id="KAF2396435.1"/>
    </source>
</evidence>
<dbReference type="AlphaFoldDB" id="A0A6G1HKY8"/>
<proteinExistence type="predicted"/>
<dbReference type="OrthoDB" id="9976870at2759"/>
<evidence type="ECO:0000256" key="1">
    <source>
        <dbReference type="SAM" id="MobiDB-lite"/>
    </source>
</evidence>
<keyword evidence="2" id="KW-1133">Transmembrane helix</keyword>
<organism evidence="4 5">
    <name type="scientific">Trichodelitschia bisporula</name>
    <dbReference type="NCBI Taxonomy" id="703511"/>
    <lineage>
        <taxon>Eukaryota</taxon>
        <taxon>Fungi</taxon>
        <taxon>Dikarya</taxon>
        <taxon>Ascomycota</taxon>
        <taxon>Pezizomycotina</taxon>
        <taxon>Dothideomycetes</taxon>
        <taxon>Dothideomycetes incertae sedis</taxon>
        <taxon>Phaeotrichales</taxon>
        <taxon>Phaeotrichaceae</taxon>
        <taxon>Trichodelitschia</taxon>
    </lineage>
</organism>
<dbReference type="CDD" id="cd02208">
    <property type="entry name" value="cupin_RmlC-like"/>
    <property type="match status" value="1"/>
</dbReference>
<dbReference type="EMBL" id="ML996707">
    <property type="protein sequence ID" value="KAF2396435.1"/>
    <property type="molecule type" value="Genomic_DNA"/>
</dbReference>
<feature type="transmembrane region" description="Helical" evidence="2">
    <location>
        <begin position="154"/>
        <end position="170"/>
    </location>
</feature>
<gene>
    <name evidence="4" type="ORF">EJ06DRAFT_585299</name>
</gene>
<dbReference type="PANTHER" id="PTHR36440">
    <property type="entry name" value="PUTATIVE (AFU_ORTHOLOGUE AFUA_8G07350)-RELATED"/>
    <property type="match status" value="1"/>
</dbReference>
<name>A0A6G1HKY8_9PEZI</name>
<dbReference type="InterPro" id="IPR011051">
    <property type="entry name" value="RmlC_Cupin_sf"/>
</dbReference>
<protein>
    <recommendedName>
        <fullName evidence="3">Cupin type-2 domain-containing protein</fullName>
    </recommendedName>
</protein>
<dbReference type="Proteomes" id="UP000799640">
    <property type="component" value="Unassembled WGS sequence"/>
</dbReference>
<evidence type="ECO:0000259" key="3">
    <source>
        <dbReference type="Pfam" id="PF07883"/>
    </source>
</evidence>
<keyword evidence="2" id="KW-0812">Transmembrane</keyword>
<dbReference type="InterPro" id="IPR053146">
    <property type="entry name" value="QDO-like"/>
</dbReference>
<feature type="region of interest" description="Disordered" evidence="1">
    <location>
        <begin position="43"/>
        <end position="69"/>
    </location>
</feature>
<sequence length="270" mass="30558">MLSFLARHPPRTEVAHLTHVSLDEGRASITFHPRSSAYLVTERIPPQASDEDVRSGRAPTKANSALDPPLHWHAHQDETFHVVRGTARFFVEGKASYATAGAQVTVPERAYHSFRNASEENELVIEFVLEPRFQERDESFFRNLQTYRDDCRKAGIPFALPQVLLFLYYADTLLALPGPRFIARPLAFLINFLGGLVLGHYILGYQNCYPEYFQPGKVAEEVKERDFAEVKKLELREEGQGGSPKGGKEGGKEGRPVRRTRGSREVSYRD</sequence>
<dbReference type="InterPro" id="IPR013096">
    <property type="entry name" value="Cupin_2"/>
</dbReference>
<dbReference type="Pfam" id="PF07883">
    <property type="entry name" value="Cupin_2"/>
    <property type="match status" value="1"/>
</dbReference>
<dbReference type="Gene3D" id="2.60.120.10">
    <property type="entry name" value="Jelly Rolls"/>
    <property type="match status" value="1"/>
</dbReference>
<feature type="compositionally biased region" description="Basic and acidic residues" evidence="1">
    <location>
        <begin position="246"/>
        <end position="270"/>
    </location>
</feature>
<keyword evidence="5" id="KW-1185">Reference proteome</keyword>
<reference evidence="4" key="1">
    <citation type="journal article" date="2020" name="Stud. Mycol.">
        <title>101 Dothideomycetes genomes: a test case for predicting lifestyles and emergence of pathogens.</title>
        <authorList>
            <person name="Haridas S."/>
            <person name="Albert R."/>
            <person name="Binder M."/>
            <person name="Bloem J."/>
            <person name="Labutti K."/>
            <person name="Salamov A."/>
            <person name="Andreopoulos B."/>
            <person name="Baker S."/>
            <person name="Barry K."/>
            <person name="Bills G."/>
            <person name="Bluhm B."/>
            <person name="Cannon C."/>
            <person name="Castanera R."/>
            <person name="Culley D."/>
            <person name="Daum C."/>
            <person name="Ezra D."/>
            <person name="Gonzalez J."/>
            <person name="Henrissat B."/>
            <person name="Kuo A."/>
            <person name="Liang C."/>
            <person name="Lipzen A."/>
            <person name="Lutzoni F."/>
            <person name="Magnuson J."/>
            <person name="Mondo S."/>
            <person name="Nolan M."/>
            <person name="Ohm R."/>
            <person name="Pangilinan J."/>
            <person name="Park H.-J."/>
            <person name="Ramirez L."/>
            <person name="Alfaro M."/>
            <person name="Sun H."/>
            <person name="Tritt A."/>
            <person name="Yoshinaga Y."/>
            <person name="Zwiers L.-H."/>
            <person name="Turgeon B."/>
            <person name="Goodwin S."/>
            <person name="Spatafora J."/>
            <person name="Crous P."/>
            <person name="Grigoriev I."/>
        </authorList>
    </citation>
    <scope>NUCLEOTIDE SEQUENCE</scope>
    <source>
        <strain evidence="4">CBS 262.69</strain>
    </source>
</reference>
<feature type="domain" description="Cupin type-2" evidence="3">
    <location>
        <begin position="67"/>
        <end position="124"/>
    </location>
</feature>